<dbReference type="Proteomes" id="UP000222542">
    <property type="component" value="Unassembled WGS sequence"/>
</dbReference>
<dbReference type="PANTHER" id="PTHR33437:SF2">
    <property type="entry name" value="OS06G0361200 PROTEIN"/>
    <property type="match status" value="1"/>
</dbReference>
<dbReference type="EMBL" id="AYRZ02000011">
    <property type="protein sequence ID" value="PHT68155.1"/>
    <property type="molecule type" value="Genomic_DNA"/>
</dbReference>
<reference evidence="1 2" key="2">
    <citation type="journal article" date="2017" name="Genome Biol.">
        <title>New reference genome sequences of hot pepper reveal the massive evolution of plant disease-resistance genes by retroduplication.</title>
        <authorList>
            <person name="Kim S."/>
            <person name="Park J."/>
            <person name="Yeom S.I."/>
            <person name="Kim Y.M."/>
            <person name="Seo E."/>
            <person name="Kim K.T."/>
            <person name="Kim M.S."/>
            <person name="Lee J.M."/>
            <person name="Cheong K."/>
            <person name="Shin H.S."/>
            <person name="Kim S.B."/>
            <person name="Han K."/>
            <person name="Lee J."/>
            <person name="Park M."/>
            <person name="Lee H.A."/>
            <person name="Lee H.Y."/>
            <person name="Lee Y."/>
            <person name="Oh S."/>
            <person name="Lee J.H."/>
            <person name="Choi E."/>
            <person name="Choi E."/>
            <person name="Lee S.E."/>
            <person name="Jeon J."/>
            <person name="Kim H."/>
            <person name="Choi G."/>
            <person name="Song H."/>
            <person name="Lee J."/>
            <person name="Lee S.C."/>
            <person name="Kwon J.K."/>
            <person name="Lee H.Y."/>
            <person name="Koo N."/>
            <person name="Hong Y."/>
            <person name="Kim R.W."/>
            <person name="Kang W.H."/>
            <person name="Huh J.H."/>
            <person name="Kang B.C."/>
            <person name="Yang T.J."/>
            <person name="Lee Y.H."/>
            <person name="Bennetzen J.L."/>
            <person name="Choi D."/>
        </authorList>
    </citation>
    <scope>NUCLEOTIDE SEQUENCE [LARGE SCALE GENOMIC DNA]</scope>
    <source>
        <strain evidence="2">cv. CM334</strain>
    </source>
</reference>
<accession>A0A2G2YEJ2</accession>
<organism evidence="1 2">
    <name type="scientific">Capsicum annuum</name>
    <name type="common">Capsicum pepper</name>
    <dbReference type="NCBI Taxonomy" id="4072"/>
    <lineage>
        <taxon>Eukaryota</taxon>
        <taxon>Viridiplantae</taxon>
        <taxon>Streptophyta</taxon>
        <taxon>Embryophyta</taxon>
        <taxon>Tracheophyta</taxon>
        <taxon>Spermatophyta</taxon>
        <taxon>Magnoliopsida</taxon>
        <taxon>eudicotyledons</taxon>
        <taxon>Gunneridae</taxon>
        <taxon>Pentapetalae</taxon>
        <taxon>asterids</taxon>
        <taxon>lamiids</taxon>
        <taxon>Solanales</taxon>
        <taxon>Solanaceae</taxon>
        <taxon>Solanoideae</taxon>
        <taxon>Capsiceae</taxon>
        <taxon>Capsicum</taxon>
    </lineage>
</organism>
<dbReference type="Gramene" id="PHT68155">
    <property type="protein sequence ID" value="PHT68155"/>
    <property type="gene ID" value="T459_27642"/>
</dbReference>
<reference evidence="1 2" key="1">
    <citation type="journal article" date="2014" name="Nat. Genet.">
        <title>Genome sequence of the hot pepper provides insights into the evolution of pungency in Capsicum species.</title>
        <authorList>
            <person name="Kim S."/>
            <person name="Park M."/>
            <person name="Yeom S.I."/>
            <person name="Kim Y.M."/>
            <person name="Lee J.M."/>
            <person name="Lee H.A."/>
            <person name="Seo E."/>
            <person name="Choi J."/>
            <person name="Cheong K."/>
            <person name="Kim K.T."/>
            <person name="Jung K."/>
            <person name="Lee G.W."/>
            <person name="Oh S.K."/>
            <person name="Bae C."/>
            <person name="Kim S.B."/>
            <person name="Lee H.Y."/>
            <person name="Kim S.Y."/>
            <person name="Kim M.S."/>
            <person name="Kang B.C."/>
            <person name="Jo Y.D."/>
            <person name="Yang H.B."/>
            <person name="Jeong H.J."/>
            <person name="Kang W.H."/>
            <person name="Kwon J.K."/>
            <person name="Shin C."/>
            <person name="Lim J.Y."/>
            <person name="Park J.H."/>
            <person name="Huh J.H."/>
            <person name="Kim J.S."/>
            <person name="Kim B.D."/>
            <person name="Cohen O."/>
            <person name="Paran I."/>
            <person name="Suh M.C."/>
            <person name="Lee S.B."/>
            <person name="Kim Y.K."/>
            <person name="Shin Y."/>
            <person name="Noh S.J."/>
            <person name="Park J."/>
            <person name="Seo Y.S."/>
            <person name="Kwon S.Y."/>
            <person name="Kim H.A."/>
            <person name="Park J.M."/>
            <person name="Kim H.J."/>
            <person name="Choi S.B."/>
            <person name="Bosland P.W."/>
            <person name="Reeves G."/>
            <person name="Jo S.H."/>
            <person name="Lee B.W."/>
            <person name="Cho H.T."/>
            <person name="Choi H.S."/>
            <person name="Lee M.S."/>
            <person name="Yu Y."/>
            <person name="Do Choi Y."/>
            <person name="Park B.S."/>
            <person name="van Deynze A."/>
            <person name="Ashrafi H."/>
            <person name="Hill T."/>
            <person name="Kim W.T."/>
            <person name="Pai H.S."/>
            <person name="Ahn H.K."/>
            <person name="Yeam I."/>
            <person name="Giovannoni J.J."/>
            <person name="Rose J.K."/>
            <person name="Sorensen I."/>
            <person name="Lee S.J."/>
            <person name="Kim R.W."/>
            <person name="Choi I.Y."/>
            <person name="Choi B.S."/>
            <person name="Lim J.S."/>
            <person name="Lee Y.H."/>
            <person name="Choi D."/>
        </authorList>
    </citation>
    <scope>NUCLEOTIDE SEQUENCE [LARGE SCALE GENOMIC DNA]</scope>
    <source>
        <strain evidence="2">cv. CM334</strain>
    </source>
</reference>
<dbReference type="PANTHER" id="PTHR33437">
    <property type="entry name" value="OS06G0361200 PROTEIN"/>
    <property type="match status" value="1"/>
</dbReference>
<evidence type="ECO:0000313" key="2">
    <source>
        <dbReference type="Proteomes" id="UP000222542"/>
    </source>
</evidence>
<keyword evidence="2" id="KW-1185">Reference proteome</keyword>
<protein>
    <submittedName>
        <fullName evidence="1">Uncharacterized protein</fullName>
    </submittedName>
</protein>
<sequence>MDFRKINEVSCKKSTTATSTEIKLVGPINRRNLNVCALDGSQYFTILEMTKRRKSQIFAVTTTLGGNFTFILSDEPSETGCNFGEFENLMNSLTSTKVNTFMVDAIDLDEKFAMMEQTIEALKKSVDEKDHQIARLMSKLDLYNPRESNYNLTPREKVNGESLIKTTDNYCDDQSASVATLTVQKLQDMIANTIKEQYGSPLQSFIGYSKLYSK</sequence>
<dbReference type="OMA" id="THYILTI"/>
<comment type="caution">
    <text evidence="1">The sequence shown here is derived from an EMBL/GenBank/DDBJ whole genome shotgun (WGS) entry which is preliminary data.</text>
</comment>
<gene>
    <name evidence="1" type="ORF">T459_27642</name>
</gene>
<evidence type="ECO:0000313" key="1">
    <source>
        <dbReference type="EMBL" id="PHT68155.1"/>
    </source>
</evidence>
<dbReference type="AlphaFoldDB" id="A0A2G2YEJ2"/>
<name>A0A2G2YEJ2_CAPAN</name>
<proteinExistence type="predicted"/>